<evidence type="ECO:0008006" key="10">
    <source>
        <dbReference type="Google" id="ProtNLM"/>
    </source>
</evidence>
<evidence type="ECO:0000256" key="4">
    <source>
        <dbReference type="ARBA" id="ARBA00023172"/>
    </source>
</evidence>
<dbReference type="RefSeq" id="WP_015469875.1">
    <property type="nucleotide sequence ID" value="NC_020813.1"/>
</dbReference>
<dbReference type="Proteomes" id="UP000012040">
    <property type="component" value="Chromosome"/>
</dbReference>
<feature type="domain" description="Tyr recombinase" evidence="6">
    <location>
        <begin position="105"/>
        <end position="290"/>
    </location>
</feature>
<proteinExistence type="predicted"/>
<dbReference type="InterPro" id="IPR013762">
    <property type="entry name" value="Integrase-like_cat_sf"/>
</dbReference>
<dbReference type="GO" id="GO:0006310">
    <property type="term" value="P:DNA recombination"/>
    <property type="evidence" value="ECO:0007669"/>
    <property type="project" value="UniProtKB-KW"/>
</dbReference>
<feature type="domain" description="Core-binding (CB)" evidence="7">
    <location>
        <begin position="10"/>
        <end position="83"/>
    </location>
</feature>
<dbReference type="Gene3D" id="1.10.443.10">
    <property type="entry name" value="Intergrase catalytic core"/>
    <property type="match status" value="1"/>
</dbReference>
<dbReference type="InterPro" id="IPR044068">
    <property type="entry name" value="CB"/>
</dbReference>
<dbReference type="Pfam" id="PF00589">
    <property type="entry name" value="Phage_integrase"/>
    <property type="match status" value="1"/>
</dbReference>
<keyword evidence="3 5" id="KW-0238">DNA-binding</keyword>
<protein>
    <recommendedName>
        <fullName evidence="10">Tyr recombinase domain-containing protein</fullName>
    </recommendedName>
</protein>
<dbReference type="Gene3D" id="1.10.150.130">
    <property type="match status" value="1"/>
</dbReference>
<dbReference type="OrthoDB" id="283809at2"/>
<keyword evidence="2" id="KW-0229">DNA integration</keyword>
<evidence type="ECO:0000259" key="6">
    <source>
        <dbReference type="PROSITE" id="PS51898"/>
    </source>
</evidence>
<organism evidence="8 9">
    <name type="scientific">Pseudobdellovibrio exovorus JSS</name>
    <dbReference type="NCBI Taxonomy" id="1184267"/>
    <lineage>
        <taxon>Bacteria</taxon>
        <taxon>Pseudomonadati</taxon>
        <taxon>Bdellovibrionota</taxon>
        <taxon>Bdellovibrionia</taxon>
        <taxon>Bdellovibrionales</taxon>
        <taxon>Pseudobdellovibrionaceae</taxon>
        <taxon>Pseudobdellovibrio</taxon>
    </lineage>
</organism>
<dbReference type="PATRIC" id="fig|1184267.3.peg.1184"/>
<dbReference type="InterPro" id="IPR002104">
    <property type="entry name" value="Integrase_catalytic"/>
</dbReference>
<dbReference type="PANTHER" id="PTHR30349:SF81">
    <property type="entry name" value="TYROSINE RECOMBINASE XERC"/>
    <property type="match status" value="1"/>
</dbReference>
<dbReference type="EMBL" id="CP003537">
    <property type="protein sequence ID" value="AGH95385.1"/>
    <property type="molecule type" value="Genomic_DNA"/>
</dbReference>
<dbReference type="SUPFAM" id="SSF56349">
    <property type="entry name" value="DNA breaking-rejoining enzymes"/>
    <property type="match status" value="1"/>
</dbReference>
<dbReference type="KEGG" id="bex:A11Q_1169"/>
<evidence type="ECO:0000259" key="7">
    <source>
        <dbReference type="PROSITE" id="PS51900"/>
    </source>
</evidence>
<evidence type="ECO:0000256" key="3">
    <source>
        <dbReference type="ARBA" id="ARBA00023125"/>
    </source>
</evidence>
<dbReference type="GO" id="GO:0003677">
    <property type="term" value="F:DNA binding"/>
    <property type="evidence" value="ECO:0007669"/>
    <property type="project" value="UniProtKB-UniRule"/>
</dbReference>
<dbReference type="InterPro" id="IPR010998">
    <property type="entry name" value="Integrase_recombinase_N"/>
</dbReference>
<dbReference type="GO" id="GO:0007059">
    <property type="term" value="P:chromosome segregation"/>
    <property type="evidence" value="ECO:0007669"/>
    <property type="project" value="UniProtKB-KW"/>
</dbReference>
<dbReference type="HOGENOM" id="CLU_945472_0_0_7"/>
<evidence type="ECO:0000313" key="9">
    <source>
        <dbReference type="Proteomes" id="UP000012040"/>
    </source>
</evidence>
<name>M4VA91_9BACT</name>
<sequence>MKRRKSTKPIWKSELIEGIGNQNTRRNYQSVLDSLEEYFRPFKGSETALQLIRFVRSEQGKGISPQTAKQRLSVLNNIVEFAKKSSVRGDNPVERSWVPKVKVDTKPKCPTKTELNNLDQVLNAQSGFLGARDNCMIGLMRFEALRVHEVSGLNHEDIKYHRDGIELKINGKGGYQTEMWLYPQSCKLINHYKKYIPADERQGPFFIPAYQLGKRLDSRSIRKRCNQLFKQAGWRKGLSCHSLRHQTAVTLLENGVPLTEVSRKLRHRFLSSTFSYYSDVPSLRNPKKINTAYK</sequence>
<reference evidence="8 9" key="1">
    <citation type="journal article" date="2013" name="ISME J.">
        <title>By their genes ye shall know them: genomic signatures of predatory bacteria.</title>
        <authorList>
            <person name="Pasternak Z."/>
            <person name="Pietrokovski S."/>
            <person name="Rotem O."/>
            <person name="Gophna U."/>
            <person name="Lurie-Weinberger M.N."/>
            <person name="Jurkevitch E."/>
        </authorList>
    </citation>
    <scope>NUCLEOTIDE SEQUENCE [LARGE SCALE GENOMIC DNA]</scope>
    <source>
        <strain evidence="8 9">JSS</strain>
    </source>
</reference>
<dbReference type="PROSITE" id="PS51898">
    <property type="entry name" value="TYR_RECOMBINASE"/>
    <property type="match status" value="1"/>
</dbReference>
<keyword evidence="1" id="KW-0159">Chromosome partition</keyword>
<evidence type="ECO:0000256" key="2">
    <source>
        <dbReference type="ARBA" id="ARBA00022908"/>
    </source>
</evidence>
<dbReference type="eggNOG" id="COG4974">
    <property type="taxonomic scope" value="Bacteria"/>
</dbReference>
<evidence type="ECO:0000256" key="1">
    <source>
        <dbReference type="ARBA" id="ARBA00022829"/>
    </source>
</evidence>
<evidence type="ECO:0000313" key="8">
    <source>
        <dbReference type="EMBL" id="AGH95385.1"/>
    </source>
</evidence>
<gene>
    <name evidence="8" type="ORF">A11Q_1169</name>
</gene>
<keyword evidence="4" id="KW-0233">DNA recombination</keyword>
<keyword evidence="9" id="KW-1185">Reference proteome</keyword>
<dbReference type="InterPro" id="IPR011010">
    <property type="entry name" value="DNA_brk_join_enz"/>
</dbReference>
<evidence type="ECO:0000256" key="5">
    <source>
        <dbReference type="PROSITE-ProRule" id="PRU01248"/>
    </source>
</evidence>
<dbReference type="PANTHER" id="PTHR30349">
    <property type="entry name" value="PHAGE INTEGRASE-RELATED"/>
    <property type="match status" value="1"/>
</dbReference>
<dbReference type="PROSITE" id="PS51900">
    <property type="entry name" value="CB"/>
    <property type="match status" value="1"/>
</dbReference>
<dbReference type="STRING" id="1184267.A11Q_1169"/>
<dbReference type="GO" id="GO:0015074">
    <property type="term" value="P:DNA integration"/>
    <property type="evidence" value="ECO:0007669"/>
    <property type="project" value="UniProtKB-KW"/>
</dbReference>
<accession>M4VA91</accession>
<dbReference type="AlphaFoldDB" id="M4VA91"/>
<dbReference type="InterPro" id="IPR050090">
    <property type="entry name" value="Tyrosine_recombinase_XerCD"/>
</dbReference>